<keyword evidence="1" id="KW-0732">Signal</keyword>
<feature type="chain" id="PRO_5022766781" description="DUF2268 domain-containing protein" evidence="1">
    <location>
        <begin position="23"/>
        <end position="315"/>
    </location>
</feature>
<evidence type="ECO:0000256" key="1">
    <source>
        <dbReference type="SAM" id="SignalP"/>
    </source>
</evidence>
<dbReference type="Pfam" id="PF10026">
    <property type="entry name" value="DUF2268"/>
    <property type="match status" value="1"/>
</dbReference>
<dbReference type="KEGG" id="spai:FPZ24_08330"/>
<feature type="signal peptide" evidence="1">
    <location>
        <begin position="1"/>
        <end position="22"/>
    </location>
</feature>
<dbReference type="OrthoDB" id="7544985at2"/>
<dbReference type="RefSeq" id="WP_146570997.1">
    <property type="nucleotide sequence ID" value="NZ_CP042306.1"/>
</dbReference>
<dbReference type="InterPro" id="IPR018728">
    <property type="entry name" value="DUF2268"/>
</dbReference>
<protein>
    <recommendedName>
        <fullName evidence="2">DUF2268 domain-containing protein</fullName>
    </recommendedName>
</protein>
<dbReference type="Proteomes" id="UP000315673">
    <property type="component" value="Chromosome"/>
</dbReference>
<reference evidence="3 4" key="1">
    <citation type="submission" date="2019-07" db="EMBL/GenBank/DDBJ databases">
        <title>Full genome sequence of Sphingomonas sp. 4R-6-7(HKS19).</title>
        <authorList>
            <person name="Im W.-T."/>
        </authorList>
    </citation>
    <scope>NUCLEOTIDE SEQUENCE [LARGE SCALE GENOMIC DNA]</scope>
    <source>
        <strain evidence="3 4">HKS19</strain>
    </source>
</reference>
<evidence type="ECO:0000313" key="3">
    <source>
        <dbReference type="EMBL" id="QDZ07488.1"/>
    </source>
</evidence>
<dbReference type="AlphaFoldDB" id="A0A5B8LGR4"/>
<proteinExistence type="predicted"/>
<gene>
    <name evidence="3" type="ORF">FPZ24_08330</name>
</gene>
<evidence type="ECO:0000259" key="2">
    <source>
        <dbReference type="Pfam" id="PF10026"/>
    </source>
</evidence>
<name>A0A5B8LGR4_9SPHN</name>
<keyword evidence="4" id="KW-1185">Reference proteome</keyword>
<sequence length="315" mass="35200">MKRTMIAIAAVLLLHASGSARTVPAPYKSLTRDFAKFHDATKGMPEKERVALFRQRFGKLFPGFYEPSSGQADAQFERSVAVSLDGFDAIRADYEKVERQFPIAYAAGLRHFRAQFPGFKPVLPVWFVHSLGRMDGGTRTLDGKTYMIFGADVIAKIHTDGTIGPFLDHELYHVENGQWFKDCEPDTTVWCSLWQEGGAVYATAVMNPGGDDHTLMLDLPKPIRPAVDAQWKLALCMLRGDLDKGDQATYASYFFGGGGEQTFPKRWGYYIGYRLMQRVGKRHSLAEIDKMDHTAARAEIDRELTAMIAEAGECA</sequence>
<accession>A0A5B8LGR4</accession>
<feature type="domain" description="DUF2268" evidence="2">
    <location>
        <begin position="156"/>
        <end position="285"/>
    </location>
</feature>
<dbReference type="EMBL" id="CP042306">
    <property type="protein sequence ID" value="QDZ07488.1"/>
    <property type="molecule type" value="Genomic_DNA"/>
</dbReference>
<evidence type="ECO:0000313" key="4">
    <source>
        <dbReference type="Proteomes" id="UP000315673"/>
    </source>
</evidence>
<organism evidence="3 4">
    <name type="scientific">Sphingomonas panacisoli</name>
    <dbReference type="NCBI Taxonomy" id="1813879"/>
    <lineage>
        <taxon>Bacteria</taxon>
        <taxon>Pseudomonadati</taxon>
        <taxon>Pseudomonadota</taxon>
        <taxon>Alphaproteobacteria</taxon>
        <taxon>Sphingomonadales</taxon>
        <taxon>Sphingomonadaceae</taxon>
        <taxon>Sphingomonas</taxon>
    </lineage>
</organism>